<evidence type="ECO:0000256" key="3">
    <source>
        <dbReference type="ARBA" id="ARBA00022729"/>
    </source>
</evidence>
<dbReference type="GO" id="GO:0006865">
    <property type="term" value="P:amino acid transport"/>
    <property type="evidence" value="ECO:0007669"/>
    <property type="project" value="UniProtKB-KW"/>
</dbReference>
<evidence type="ECO:0000256" key="4">
    <source>
        <dbReference type="ARBA" id="ARBA00022970"/>
    </source>
</evidence>
<reference evidence="7 8" key="1">
    <citation type="submission" date="2016-10" db="EMBL/GenBank/DDBJ databases">
        <authorList>
            <person name="de Groot N.N."/>
        </authorList>
    </citation>
    <scope>NUCLEOTIDE SEQUENCE [LARGE SCALE GENOMIC DNA]</scope>
    <source>
        <strain evidence="7 8">DSM 15123</strain>
    </source>
</reference>
<sequence length="412" mass="43024">MTKHTLKTGGSLAVTALMLAGAAMLTACNSKEASKPAEGTSAAGGAPAATGGDANGPIKIGSVLSVTGPASFLGDPELKTLQMYVEDINKQGGVNGRQLELVHYDDGGDANKANSFGKRLIEDDKVDVIVGGTTTGSTMAIAPLVDKAGVPMISLAGAVVITQPTQKWLFKTPHTDRMAAEKVFEDMKKRGITKIGLLSETSGFGQSGKKETEGVAAKSGIEIVANETYGPKDTDMSAQLTKIKGTPDVQAVLIFGLGQGPAVATKNYRQLDIKQPLYQSHGVASNEFLKLAGDAANGVRMPASPQLAPEALKADDKQKPVVEAYNNAFRAKWNQEPSAFGGHAYDGLLMAVEAIKTAGGTDKAKVRDAIENTKGFVGTGGVFNMSAEDHNGLDLSAFKMLEVKDGKWTLVE</sequence>
<dbReference type="InterPro" id="IPR028082">
    <property type="entry name" value="Peripla_BP_I"/>
</dbReference>
<protein>
    <submittedName>
        <fullName evidence="7">Amino acid/amide ABC transporter substrate-binding protein, HAAT family</fullName>
    </submittedName>
</protein>
<comment type="similarity">
    <text evidence="1">Belongs to the leucine-binding protein family.</text>
</comment>
<dbReference type="EMBL" id="FOCW01000001">
    <property type="protein sequence ID" value="SEN33961.1"/>
    <property type="molecule type" value="Genomic_DNA"/>
</dbReference>
<evidence type="ECO:0000259" key="6">
    <source>
        <dbReference type="Pfam" id="PF13458"/>
    </source>
</evidence>
<organism evidence="7 8">
    <name type="scientific">Brachymonas denitrificans DSM 15123</name>
    <dbReference type="NCBI Taxonomy" id="1121117"/>
    <lineage>
        <taxon>Bacteria</taxon>
        <taxon>Pseudomonadati</taxon>
        <taxon>Pseudomonadota</taxon>
        <taxon>Betaproteobacteria</taxon>
        <taxon>Burkholderiales</taxon>
        <taxon>Comamonadaceae</taxon>
        <taxon>Brachymonas</taxon>
    </lineage>
</organism>
<evidence type="ECO:0000313" key="8">
    <source>
        <dbReference type="Proteomes" id="UP000199531"/>
    </source>
</evidence>
<dbReference type="SUPFAM" id="SSF53822">
    <property type="entry name" value="Periplasmic binding protein-like I"/>
    <property type="match status" value="1"/>
</dbReference>
<feature type="chain" id="PRO_5011703343" evidence="5">
    <location>
        <begin position="28"/>
        <end position="412"/>
    </location>
</feature>
<name>A0A1H8FQ84_9BURK</name>
<evidence type="ECO:0000256" key="1">
    <source>
        <dbReference type="ARBA" id="ARBA00010062"/>
    </source>
</evidence>
<dbReference type="STRING" id="1121117.SAMN02745977_01144"/>
<dbReference type="PANTHER" id="PTHR30483:SF38">
    <property type="entry name" value="BLR7848 PROTEIN"/>
    <property type="match status" value="1"/>
</dbReference>
<dbReference type="InterPro" id="IPR051010">
    <property type="entry name" value="BCAA_transport"/>
</dbReference>
<keyword evidence="2" id="KW-0813">Transport</keyword>
<proteinExistence type="inferred from homology"/>
<dbReference type="AlphaFoldDB" id="A0A1H8FQ84"/>
<dbReference type="PROSITE" id="PS51257">
    <property type="entry name" value="PROKAR_LIPOPROTEIN"/>
    <property type="match status" value="1"/>
</dbReference>
<evidence type="ECO:0000256" key="2">
    <source>
        <dbReference type="ARBA" id="ARBA00022448"/>
    </source>
</evidence>
<dbReference type="PANTHER" id="PTHR30483">
    <property type="entry name" value="LEUCINE-SPECIFIC-BINDING PROTEIN"/>
    <property type="match status" value="1"/>
</dbReference>
<accession>A0A1H8FQ84</accession>
<keyword evidence="3 5" id="KW-0732">Signal</keyword>
<keyword evidence="4" id="KW-0029">Amino-acid transport</keyword>
<evidence type="ECO:0000313" key="7">
    <source>
        <dbReference type="EMBL" id="SEN33961.1"/>
    </source>
</evidence>
<dbReference type="Pfam" id="PF13458">
    <property type="entry name" value="Peripla_BP_6"/>
    <property type="match status" value="1"/>
</dbReference>
<dbReference type="CDD" id="cd06333">
    <property type="entry name" value="PBP1_ABC_RPA1789-like"/>
    <property type="match status" value="1"/>
</dbReference>
<dbReference type="Proteomes" id="UP000199531">
    <property type="component" value="Unassembled WGS sequence"/>
</dbReference>
<dbReference type="InterPro" id="IPR000709">
    <property type="entry name" value="Leu_Ile_Val-bd"/>
</dbReference>
<dbReference type="Gene3D" id="3.40.50.2300">
    <property type="match status" value="2"/>
</dbReference>
<evidence type="ECO:0000256" key="5">
    <source>
        <dbReference type="SAM" id="SignalP"/>
    </source>
</evidence>
<feature type="signal peptide" evidence="5">
    <location>
        <begin position="1"/>
        <end position="27"/>
    </location>
</feature>
<dbReference type="InterPro" id="IPR028081">
    <property type="entry name" value="Leu-bd"/>
</dbReference>
<gene>
    <name evidence="7" type="ORF">SAMN02745977_01144</name>
</gene>
<dbReference type="PRINTS" id="PR00337">
    <property type="entry name" value="LEUILEVALBP"/>
</dbReference>
<keyword evidence="8" id="KW-1185">Reference proteome</keyword>
<feature type="domain" description="Leucine-binding protein" evidence="6">
    <location>
        <begin position="57"/>
        <end position="392"/>
    </location>
</feature>